<keyword evidence="3" id="KW-0812">Transmembrane</keyword>
<dbReference type="EMBL" id="RAPF01000010">
    <property type="protein sequence ID" value="RKF18282.1"/>
    <property type="molecule type" value="Genomic_DNA"/>
</dbReference>
<dbReference type="InterPro" id="IPR050469">
    <property type="entry name" value="Diguanylate_Cyclase"/>
</dbReference>
<name>A0A420ECB9_9SPHN</name>
<dbReference type="Pfam" id="PF00990">
    <property type="entry name" value="GGDEF"/>
    <property type="match status" value="1"/>
</dbReference>
<dbReference type="Gene3D" id="3.30.70.270">
    <property type="match status" value="1"/>
</dbReference>
<dbReference type="RefSeq" id="WP_120325726.1">
    <property type="nucleotide sequence ID" value="NZ_RAPF01000010.1"/>
</dbReference>
<dbReference type="SUPFAM" id="SSF55073">
    <property type="entry name" value="Nucleotide cyclase"/>
    <property type="match status" value="1"/>
</dbReference>
<dbReference type="Proteomes" id="UP000284395">
    <property type="component" value="Unassembled WGS sequence"/>
</dbReference>
<sequence length="382" mass="42072">MVGVGYIHVGVYVAFAIICGAIWLALHQRRAAAGWLVCATGIAGLESFLITAIAPEREVMIYMIATLPVAIICFCNAVAAFLQDRHHYTDLRAIMAVLTGFSVFQYFQGAPYLSQNSPLQLVCALGMAESAWRMFRARRESQLNIALAICIVGTGSVFALRAFAYPIIFPTDATYETVNGSVFADRLLALKLICIIGIVMLLVFRIVEANFAAYRTVAKTDGLTGLLNRSAFEHYIGIKCRSDDILILCDLDHFKQVNDLFGHLTGDDVLRRFAQLLINTGLPTCRFGGEEFALLVPGGDIDKAYHIAEQLRYELLQQSYPDIPPHHRISASFGIAAALKGEIFSDTFRRADQSLYCAKRKGRNRVEVATDSPVHSPLGQVA</sequence>
<feature type="transmembrane region" description="Helical" evidence="3">
    <location>
        <begin position="60"/>
        <end position="82"/>
    </location>
</feature>
<dbReference type="CDD" id="cd01949">
    <property type="entry name" value="GGDEF"/>
    <property type="match status" value="1"/>
</dbReference>
<evidence type="ECO:0000256" key="3">
    <source>
        <dbReference type="SAM" id="Phobius"/>
    </source>
</evidence>
<feature type="domain" description="GGDEF" evidence="4">
    <location>
        <begin position="242"/>
        <end position="371"/>
    </location>
</feature>
<gene>
    <name evidence="5" type="ORF">D6851_15035</name>
</gene>
<comment type="caution">
    <text evidence="5">The sequence shown here is derived from an EMBL/GenBank/DDBJ whole genome shotgun (WGS) entry which is preliminary data.</text>
</comment>
<dbReference type="PANTHER" id="PTHR45138">
    <property type="entry name" value="REGULATORY COMPONENTS OF SENSORY TRANSDUCTION SYSTEM"/>
    <property type="match status" value="1"/>
</dbReference>
<dbReference type="InterPro" id="IPR043128">
    <property type="entry name" value="Rev_trsase/Diguanyl_cyclase"/>
</dbReference>
<evidence type="ECO:0000313" key="6">
    <source>
        <dbReference type="Proteomes" id="UP000284395"/>
    </source>
</evidence>
<keyword evidence="3" id="KW-1133">Transmembrane helix</keyword>
<evidence type="ECO:0000256" key="1">
    <source>
        <dbReference type="ARBA" id="ARBA00012528"/>
    </source>
</evidence>
<evidence type="ECO:0000256" key="2">
    <source>
        <dbReference type="ARBA" id="ARBA00034247"/>
    </source>
</evidence>
<dbReference type="EC" id="2.7.7.65" evidence="1"/>
<feature type="transmembrane region" description="Helical" evidence="3">
    <location>
        <begin position="147"/>
        <end position="168"/>
    </location>
</feature>
<evidence type="ECO:0000259" key="4">
    <source>
        <dbReference type="PROSITE" id="PS50887"/>
    </source>
</evidence>
<reference evidence="5 6" key="1">
    <citation type="submission" date="2018-09" db="EMBL/GenBank/DDBJ databases">
        <title>Altererythrobacter spongiae sp. nov., isolated from a marine sponge.</title>
        <authorList>
            <person name="Zhuang L."/>
            <person name="Luo L."/>
        </authorList>
    </citation>
    <scope>NUCLEOTIDE SEQUENCE [LARGE SCALE GENOMIC DNA]</scope>
    <source>
        <strain evidence="5 6">HN-Y73</strain>
    </source>
</reference>
<proteinExistence type="predicted"/>
<keyword evidence="3" id="KW-0472">Membrane</keyword>
<dbReference type="InterPro" id="IPR029787">
    <property type="entry name" value="Nucleotide_cyclase"/>
</dbReference>
<evidence type="ECO:0000313" key="5">
    <source>
        <dbReference type="EMBL" id="RKF18282.1"/>
    </source>
</evidence>
<organism evidence="5 6">
    <name type="scientific">Altericroceibacterium spongiae</name>
    <dbReference type="NCBI Taxonomy" id="2320269"/>
    <lineage>
        <taxon>Bacteria</taxon>
        <taxon>Pseudomonadati</taxon>
        <taxon>Pseudomonadota</taxon>
        <taxon>Alphaproteobacteria</taxon>
        <taxon>Sphingomonadales</taxon>
        <taxon>Erythrobacteraceae</taxon>
        <taxon>Altericroceibacterium</taxon>
    </lineage>
</organism>
<accession>A0A420ECB9</accession>
<dbReference type="GO" id="GO:0052621">
    <property type="term" value="F:diguanylate cyclase activity"/>
    <property type="evidence" value="ECO:0007669"/>
    <property type="project" value="UniProtKB-EC"/>
</dbReference>
<dbReference type="AlphaFoldDB" id="A0A420ECB9"/>
<feature type="transmembrane region" description="Helical" evidence="3">
    <location>
        <begin position="6"/>
        <end position="26"/>
    </location>
</feature>
<protein>
    <recommendedName>
        <fullName evidence="1">diguanylate cyclase</fullName>
        <ecNumber evidence="1">2.7.7.65</ecNumber>
    </recommendedName>
</protein>
<dbReference type="InterPro" id="IPR000160">
    <property type="entry name" value="GGDEF_dom"/>
</dbReference>
<dbReference type="PROSITE" id="PS50887">
    <property type="entry name" value="GGDEF"/>
    <property type="match status" value="1"/>
</dbReference>
<feature type="transmembrane region" description="Helical" evidence="3">
    <location>
        <begin position="33"/>
        <end position="54"/>
    </location>
</feature>
<feature type="transmembrane region" description="Helical" evidence="3">
    <location>
        <begin position="188"/>
        <end position="207"/>
    </location>
</feature>
<keyword evidence="6" id="KW-1185">Reference proteome</keyword>
<dbReference type="NCBIfam" id="TIGR00254">
    <property type="entry name" value="GGDEF"/>
    <property type="match status" value="1"/>
</dbReference>
<comment type="catalytic activity">
    <reaction evidence="2">
        <text>2 GTP = 3',3'-c-di-GMP + 2 diphosphate</text>
        <dbReference type="Rhea" id="RHEA:24898"/>
        <dbReference type="ChEBI" id="CHEBI:33019"/>
        <dbReference type="ChEBI" id="CHEBI:37565"/>
        <dbReference type="ChEBI" id="CHEBI:58805"/>
        <dbReference type="EC" id="2.7.7.65"/>
    </reaction>
</comment>
<dbReference type="PANTHER" id="PTHR45138:SF9">
    <property type="entry name" value="DIGUANYLATE CYCLASE DGCM-RELATED"/>
    <property type="match status" value="1"/>
</dbReference>
<dbReference type="SMART" id="SM00267">
    <property type="entry name" value="GGDEF"/>
    <property type="match status" value="1"/>
</dbReference>